<organism evidence="1 2">
    <name type="scientific">Gulosibacter molinativorax</name>
    <dbReference type="NCBI Taxonomy" id="256821"/>
    <lineage>
        <taxon>Bacteria</taxon>
        <taxon>Bacillati</taxon>
        <taxon>Actinomycetota</taxon>
        <taxon>Actinomycetes</taxon>
        <taxon>Micrococcales</taxon>
        <taxon>Microbacteriaceae</taxon>
        <taxon>Gulosibacter</taxon>
    </lineage>
</organism>
<reference evidence="1" key="2">
    <citation type="journal article" date="2022" name="Sci. Rep.">
        <title>In silico prediction of the enzymes involved in the degradation of the herbicide molinate by Gulosibacter molinativorax ON4T.</title>
        <authorList>
            <person name="Lopes A.R."/>
            <person name="Bunin E."/>
            <person name="Viana A.T."/>
            <person name="Froufe H."/>
            <person name="Munoz-Merida A."/>
            <person name="Pinho D."/>
            <person name="Figueiredo J."/>
            <person name="Barroso C."/>
            <person name="Vaz-Moreira I."/>
            <person name="Bellanger X."/>
            <person name="Egas C."/>
            <person name="Nunes O.C."/>
        </authorList>
    </citation>
    <scope>NUCLEOTIDE SEQUENCE</scope>
    <source>
        <strain evidence="1">ON4</strain>
    </source>
</reference>
<name>A0ABT7C3G1_9MICO</name>
<dbReference type="Pfam" id="PF13279">
    <property type="entry name" value="4HBT_2"/>
    <property type="match status" value="1"/>
</dbReference>
<dbReference type="InterPro" id="IPR029069">
    <property type="entry name" value="HotDog_dom_sf"/>
</dbReference>
<dbReference type="EMBL" id="PXVD01000001">
    <property type="protein sequence ID" value="MDJ1369800.1"/>
    <property type="molecule type" value="Genomic_DNA"/>
</dbReference>
<keyword evidence="2" id="KW-1185">Reference proteome</keyword>
<dbReference type="Gene3D" id="3.10.129.10">
    <property type="entry name" value="Hotdog Thioesterase"/>
    <property type="match status" value="1"/>
</dbReference>
<comment type="caution">
    <text evidence="1">The sequence shown here is derived from an EMBL/GenBank/DDBJ whole genome shotgun (WGS) entry which is preliminary data.</text>
</comment>
<dbReference type="SUPFAM" id="SSF54637">
    <property type="entry name" value="Thioesterase/thiol ester dehydrase-isomerase"/>
    <property type="match status" value="1"/>
</dbReference>
<gene>
    <name evidence="1" type="ORF">C7K25_00165</name>
</gene>
<dbReference type="Proteomes" id="UP001170379">
    <property type="component" value="Unassembled WGS sequence"/>
</dbReference>
<evidence type="ECO:0000313" key="2">
    <source>
        <dbReference type="Proteomes" id="UP001170379"/>
    </source>
</evidence>
<dbReference type="PANTHER" id="PTHR12475">
    <property type="match status" value="1"/>
</dbReference>
<dbReference type="PANTHER" id="PTHR12475:SF4">
    <property type="entry name" value="PROTEIN THEM6"/>
    <property type="match status" value="1"/>
</dbReference>
<dbReference type="RefSeq" id="WP_106486697.1">
    <property type="nucleotide sequence ID" value="NZ_CP028426.1"/>
</dbReference>
<protein>
    <submittedName>
        <fullName evidence="1">4-hydroxybenzoyl-CoA thioesterase</fullName>
    </submittedName>
</protein>
<dbReference type="CDD" id="cd00586">
    <property type="entry name" value="4HBT"/>
    <property type="match status" value="1"/>
</dbReference>
<evidence type="ECO:0000313" key="1">
    <source>
        <dbReference type="EMBL" id="MDJ1369800.1"/>
    </source>
</evidence>
<accession>A0ABT7C3G1</accession>
<reference evidence="1" key="1">
    <citation type="submission" date="2018-03" db="EMBL/GenBank/DDBJ databases">
        <authorList>
            <person name="Nunes O.C."/>
            <person name="Lopes A.R."/>
            <person name="Froufe H."/>
            <person name="Munoz-Merida A."/>
            <person name="Barroso C."/>
            <person name="Egas C."/>
        </authorList>
    </citation>
    <scope>NUCLEOTIDE SEQUENCE</scope>
    <source>
        <strain evidence="1">ON4</strain>
    </source>
</reference>
<dbReference type="InterPro" id="IPR051490">
    <property type="entry name" value="THEM6_lcsJ_thioesterase"/>
</dbReference>
<proteinExistence type="predicted"/>
<sequence length="191" mass="21968">MWLQWILAVFFRSKRLPKLDVTAVSRIRYRVLPTDVDFLLHMNNGRYFSYLDLGRVNLLARTGLDKVLSAQGIYAVVASNTMTYRKSLKLFQAFDIESRFIGTDDRNFYIEQRFVVNDELYARGIIKGRLIKKGVGPLKVPELNEVTGYDWVSWRVDPAIHEWAESVRLPPAKADAPNVWPEPAPTAPRGK</sequence>